<dbReference type="SUPFAM" id="SSF64288">
    <property type="entry name" value="Chorismate lyase-like"/>
    <property type="match status" value="1"/>
</dbReference>
<dbReference type="GO" id="GO:0003677">
    <property type="term" value="F:DNA binding"/>
    <property type="evidence" value="ECO:0007669"/>
    <property type="project" value="InterPro"/>
</dbReference>
<dbReference type="Pfam" id="PF07702">
    <property type="entry name" value="UTRA"/>
    <property type="match status" value="1"/>
</dbReference>
<sequence length="153" mass="17831">MLKSKGIKPRSKVITLGIIEANKKIASLLDTTIGTKVYEIVRVRYGDNIPLALEYSYLPINLFENLLQYDFENTSLYEVIENVYNYKFKYSKQWIKITTLYKNEAKILDVDEHTPAFLLESISYDTNDKIVEVTRSLNIGDRTTFYTELWPNA</sequence>
<accession>A0A645HT45</accession>
<dbReference type="InterPro" id="IPR028978">
    <property type="entry name" value="Chorismate_lyase_/UTRA_dom_sf"/>
</dbReference>
<dbReference type="SMART" id="SM00866">
    <property type="entry name" value="UTRA"/>
    <property type="match status" value="1"/>
</dbReference>
<feature type="domain" description="UbiC transcription regulator-associated" evidence="1">
    <location>
        <begin position="4"/>
        <end position="144"/>
    </location>
</feature>
<reference evidence="2" key="1">
    <citation type="submission" date="2019-08" db="EMBL/GenBank/DDBJ databases">
        <authorList>
            <person name="Kucharzyk K."/>
            <person name="Murdoch R.W."/>
            <person name="Higgins S."/>
            <person name="Loffler F."/>
        </authorList>
    </citation>
    <scope>NUCLEOTIDE SEQUENCE</scope>
</reference>
<gene>
    <name evidence="2" type="primary">dasR_9</name>
    <name evidence="2" type="ORF">SDC9_189683</name>
</gene>
<comment type="caution">
    <text evidence="2">The sequence shown here is derived from an EMBL/GenBank/DDBJ whole genome shotgun (WGS) entry which is preliminary data.</text>
</comment>
<dbReference type="Gene3D" id="3.40.1410.10">
    <property type="entry name" value="Chorismate lyase-like"/>
    <property type="match status" value="1"/>
</dbReference>
<evidence type="ECO:0000313" key="2">
    <source>
        <dbReference type="EMBL" id="MPN42127.1"/>
    </source>
</evidence>
<dbReference type="GO" id="GO:0045892">
    <property type="term" value="P:negative regulation of DNA-templated transcription"/>
    <property type="evidence" value="ECO:0007669"/>
    <property type="project" value="TreeGrafter"/>
</dbReference>
<evidence type="ECO:0000259" key="1">
    <source>
        <dbReference type="SMART" id="SM00866"/>
    </source>
</evidence>
<proteinExistence type="predicted"/>
<organism evidence="2">
    <name type="scientific">bioreactor metagenome</name>
    <dbReference type="NCBI Taxonomy" id="1076179"/>
    <lineage>
        <taxon>unclassified sequences</taxon>
        <taxon>metagenomes</taxon>
        <taxon>ecological metagenomes</taxon>
    </lineage>
</organism>
<dbReference type="InterPro" id="IPR011663">
    <property type="entry name" value="UTRA"/>
</dbReference>
<dbReference type="EMBL" id="VSSQ01099646">
    <property type="protein sequence ID" value="MPN42127.1"/>
    <property type="molecule type" value="Genomic_DNA"/>
</dbReference>
<dbReference type="PANTHER" id="PTHR44846">
    <property type="entry name" value="MANNOSYL-D-GLYCERATE TRANSPORT/METABOLISM SYSTEM REPRESSOR MNGR-RELATED"/>
    <property type="match status" value="1"/>
</dbReference>
<dbReference type="AlphaFoldDB" id="A0A645HT45"/>
<dbReference type="PANTHER" id="PTHR44846:SF1">
    <property type="entry name" value="MANNOSYL-D-GLYCERATE TRANSPORT_METABOLISM SYSTEM REPRESSOR MNGR-RELATED"/>
    <property type="match status" value="1"/>
</dbReference>
<name>A0A645HT45_9ZZZZ</name>
<dbReference type="InterPro" id="IPR050679">
    <property type="entry name" value="Bact_HTH_transcr_reg"/>
</dbReference>
<protein>
    <submittedName>
        <fullName evidence="2">HTH-type transcriptional repressor DasR</fullName>
    </submittedName>
</protein>